<keyword evidence="1" id="KW-1133">Transmembrane helix</keyword>
<evidence type="ECO:0000313" key="3">
    <source>
        <dbReference type="EMBL" id="PRX16494.1"/>
    </source>
</evidence>
<protein>
    <recommendedName>
        <fullName evidence="2">YdbS-like PH domain-containing protein</fullName>
    </recommendedName>
</protein>
<organism evidence="3 4">
    <name type="scientific">Actinoplanes italicus</name>
    <dbReference type="NCBI Taxonomy" id="113567"/>
    <lineage>
        <taxon>Bacteria</taxon>
        <taxon>Bacillati</taxon>
        <taxon>Actinomycetota</taxon>
        <taxon>Actinomycetes</taxon>
        <taxon>Micromonosporales</taxon>
        <taxon>Micromonosporaceae</taxon>
        <taxon>Actinoplanes</taxon>
    </lineage>
</organism>
<dbReference type="AlphaFoldDB" id="A0A2T0K123"/>
<dbReference type="InterPro" id="IPR005182">
    <property type="entry name" value="YdbS-like_PH"/>
</dbReference>
<proteinExistence type="predicted"/>
<evidence type="ECO:0000256" key="1">
    <source>
        <dbReference type="SAM" id="Phobius"/>
    </source>
</evidence>
<dbReference type="Pfam" id="PF03703">
    <property type="entry name" value="bPH_2"/>
    <property type="match status" value="1"/>
</dbReference>
<keyword evidence="4" id="KW-1185">Reference proteome</keyword>
<dbReference type="EMBL" id="PVMZ01000019">
    <property type="protein sequence ID" value="PRX16494.1"/>
    <property type="molecule type" value="Genomic_DNA"/>
</dbReference>
<keyword evidence="1" id="KW-0472">Membrane</keyword>
<dbReference type="PANTHER" id="PTHR34473">
    <property type="entry name" value="UPF0699 TRANSMEMBRANE PROTEIN YDBS"/>
    <property type="match status" value="1"/>
</dbReference>
<feature type="transmembrane region" description="Helical" evidence="1">
    <location>
        <begin position="7"/>
        <end position="26"/>
    </location>
</feature>
<evidence type="ECO:0000259" key="2">
    <source>
        <dbReference type="Pfam" id="PF03703"/>
    </source>
</evidence>
<evidence type="ECO:0000313" key="4">
    <source>
        <dbReference type="Proteomes" id="UP000239415"/>
    </source>
</evidence>
<feature type="transmembrane region" description="Helical" evidence="1">
    <location>
        <begin position="32"/>
        <end position="50"/>
    </location>
</feature>
<keyword evidence="1" id="KW-0812">Transmembrane</keyword>
<accession>A0A2T0K123</accession>
<dbReference type="PANTHER" id="PTHR34473:SF3">
    <property type="entry name" value="TRANSMEMBRANE PROTEIN-RELATED"/>
    <property type="match status" value="1"/>
</dbReference>
<feature type="domain" description="YdbS-like PH" evidence="2">
    <location>
        <begin position="56"/>
        <end position="132"/>
    </location>
</feature>
<gene>
    <name evidence="3" type="ORF">CLV67_11975</name>
</gene>
<dbReference type="Proteomes" id="UP000239415">
    <property type="component" value="Unassembled WGS sequence"/>
</dbReference>
<comment type="caution">
    <text evidence="3">The sequence shown here is derived from an EMBL/GenBank/DDBJ whole genome shotgun (WGS) entry which is preliminary data.</text>
</comment>
<sequence>MLWRTLQAIFWAVGVLGALTAIYAYAEITRPWLGPVLLILAVVYAVNITVMPTWRYRVHRWEATDNAVYALSGWITREWRIVPISRIQSIDTEIGPLQRRLGLATISVTTASSEGKITIEGVATPVAEEAVDRLREITAATTGDAT</sequence>
<name>A0A2T0K123_9ACTN</name>
<reference evidence="3 4" key="1">
    <citation type="submission" date="2018-03" db="EMBL/GenBank/DDBJ databases">
        <title>Genomic Encyclopedia of Archaeal and Bacterial Type Strains, Phase II (KMG-II): from individual species to whole genera.</title>
        <authorList>
            <person name="Goeker M."/>
        </authorList>
    </citation>
    <scope>NUCLEOTIDE SEQUENCE [LARGE SCALE GENOMIC DNA]</scope>
    <source>
        <strain evidence="3 4">DSM 43146</strain>
    </source>
</reference>